<dbReference type="EMBL" id="JANCYU010000025">
    <property type="protein sequence ID" value="KAK4524755.1"/>
    <property type="molecule type" value="Genomic_DNA"/>
</dbReference>
<name>A0AAV9IBD2_9RHOD</name>
<evidence type="ECO:0000256" key="2">
    <source>
        <dbReference type="ARBA" id="ARBA00022617"/>
    </source>
</evidence>
<feature type="domain" description="CcmH/CycL/Ccl2/NrfF N-terminal" evidence="6">
    <location>
        <begin position="18"/>
        <end position="126"/>
    </location>
</feature>
<dbReference type="Gene3D" id="1.10.8.640">
    <property type="entry name" value="Cytochrome C biogenesis protein"/>
    <property type="match status" value="1"/>
</dbReference>
<evidence type="ECO:0000256" key="1">
    <source>
        <dbReference type="ARBA" id="ARBA00010342"/>
    </source>
</evidence>
<keyword evidence="5" id="KW-0472">Membrane</keyword>
<keyword evidence="5" id="KW-1133">Transmembrane helix</keyword>
<evidence type="ECO:0000259" key="6">
    <source>
        <dbReference type="Pfam" id="PF03918"/>
    </source>
</evidence>
<dbReference type="InterPro" id="IPR038297">
    <property type="entry name" value="CcmH/CycL/NrfF/Ccl2_sf"/>
</dbReference>
<dbReference type="GO" id="GO:0046872">
    <property type="term" value="F:metal ion binding"/>
    <property type="evidence" value="ECO:0007669"/>
    <property type="project" value="UniProtKB-KW"/>
</dbReference>
<evidence type="ECO:0000256" key="4">
    <source>
        <dbReference type="ARBA" id="ARBA00023004"/>
    </source>
</evidence>
<proteinExistence type="inferred from homology"/>
<sequence length="164" mass="18979">MATLWNTKVYCENSSTSLQEVESDFRVRKAILQSRAKALYQQIRCLECGNGQTIEYSGAPTANEMRQLIWDLLVEGHSEEDIKGVIEVKYGHKVWMTPPLDTRRLFDFSLPFFGVAVCMGLLYFRYFAPKSPKVYARQLAKVNVETPYIYERRLIDMLTPPGRK</sequence>
<keyword evidence="2" id="KW-0349">Heme</keyword>
<dbReference type="Pfam" id="PF03918">
    <property type="entry name" value="CcmH"/>
    <property type="match status" value="1"/>
</dbReference>
<evidence type="ECO:0000313" key="8">
    <source>
        <dbReference type="Proteomes" id="UP001300502"/>
    </source>
</evidence>
<comment type="similarity">
    <text evidence="1">Belongs to the CcmH/CycL/Ccl2/NrfF family.</text>
</comment>
<dbReference type="PANTHER" id="PTHR47601:SF1">
    <property type="entry name" value="CYTOCHROME C-TYPE BIOGENESIS CCMH-LIKE MITOCHONDRIAL PROTEIN"/>
    <property type="match status" value="1"/>
</dbReference>
<reference evidence="7 8" key="1">
    <citation type="submission" date="2022-07" db="EMBL/GenBank/DDBJ databases">
        <title>Genome-wide signatures of adaptation to extreme environments.</title>
        <authorList>
            <person name="Cho C.H."/>
            <person name="Yoon H.S."/>
        </authorList>
    </citation>
    <scope>NUCLEOTIDE SEQUENCE [LARGE SCALE GENOMIC DNA]</scope>
    <source>
        <strain evidence="7 8">108.79 E11</strain>
    </source>
</reference>
<keyword evidence="4" id="KW-0408">Iron</keyword>
<dbReference type="PANTHER" id="PTHR47601">
    <property type="match status" value="1"/>
</dbReference>
<feature type="transmembrane region" description="Helical" evidence="5">
    <location>
        <begin position="108"/>
        <end position="128"/>
    </location>
</feature>
<comment type="caution">
    <text evidence="7">The sequence shown here is derived from an EMBL/GenBank/DDBJ whole genome shotgun (WGS) entry which is preliminary data.</text>
</comment>
<dbReference type="InterPro" id="IPR005616">
    <property type="entry name" value="CcmH/CycL/Ccl2/NrfF_N"/>
</dbReference>
<dbReference type="AlphaFoldDB" id="A0AAV9IBD2"/>
<evidence type="ECO:0000313" key="7">
    <source>
        <dbReference type="EMBL" id="KAK4524755.1"/>
    </source>
</evidence>
<keyword evidence="8" id="KW-1185">Reference proteome</keyword>
<accession>A0AAV9IBD2</accession>
<protein>
    <recommendedName>
        <fullName evidence="6">CcmH/CycL/Ccl2/NrfF N-terminal domain-containing protein</fullName>
    </recommendedName>
</protein>
<dbReference type="CDD" id="cd16378">
    <property type="entry name" value="CcmH_N"/>
    <property type="match status" value="1"/>
</dbReference>
<gene>
    <name evidence="7" type="ORF">GAYE_SCF05G2658</name>
</gene>
<keyword evidence="5" id="KW-0812">Transmembrane</keyword>
<dbReference type="Proteomes" id="UP001300502">
    <property type="component" value="Unassembled WGS sequence"/>
</dbReference>
<organism evidence="7 8">
    <name type="scientific">Galdieria yellowstonensis</name>
    <dbReference type="NCBI Taxonomy" id="3028027"/>
    <lineage>
        <taxon>Eukaryota</taxon>
        <taxon>Rhodophyta</taxon>
        <taxon>Bangiophyceae</taxon>
        <taxon>Galdieriales</taxon>
        <taxon>Galdieriaceae</taxon>
        <taxon>Galdieria</taxon>
    </lineage>
</organism>
<keyword evidence="3" id="KW-0479">Metal-binding</keyword>
<evidence type="ECO:0000256" key="5">
    <source>
        <dbReference type="SAM" id="Phobius"/>
    </source>
</evidence>
<evidence type="ECO:0000256" key="3">
    <source>
        <dbReference type="ARBA" id="ARBA00022723"/>
    </source>
</evidence>